<dbReference type="GO" id="GO:0000245">
    <property type="term" value="P:spliceosomal complex assembly"/>
    <property type="evidence" value="ECO:0007669"/>
    <property type="project" value="TreeGrafter"/>
</dbReference>
<feature type="domain" description="Protein kinase" evidence="10">
    <location>
        <begin position="93"/>
        <end position="461"/>
    </location>
</feature>
<dbReference type="GO" id="GO:0004674">
    <property type="term" value="F:protein serine/threonine kinase activity"/>
    <property type="evidence" value="ECO:0007669"/>
    <property type="project" value="UniProtKB-KW"/>
</dbReference>
<dbReference type="PROSITE" id="PS50011">
    <property type="entry name" value="PROTEIN_KINASE_DOM"/>
    <property type="match status" value="1"/>
</dbReference>
<dbReference type="EMBL" id="JAPWDO010000003">
    <property type="protein sequence ID" value="KAJ5478940.1"/>
    <property type="molecule type" value="Genomic_DNA"/>
</dbReference>
<reference evidence="11" key="1">
    <citation type="submission" date="2022-12" db="EMBL/GenBank/DDBJ databases">
        <authorList>
            <person name="Petersen C."/>
        </authorList>
    </citation>
    <scope>NUCLEOTIDE SEQUENCE</scope>
    <source>
        <strain evidence="11">IBT 17660</strain>
    </source>
</reference>
<dbReference type="InterPro" id="IPR000719">
    <property type="entry name" value="Prot_kinase_dom"/>
</dbReference>
<organism evidence="11 12">
    <name type="scientific">Penicillium desertorum</name>
    <dbReference type="NCBI Taxonomy" id="1303715"/>
    <lineage>
        <taxon>Eukaryota</taxon>
        <taxon>Fungi</taxon>
        <taxon>Dikarya</taxon>
        <taxon>Ascomycota</taxon>
        <taxon>Pezizomycotina</taxon>
        <taxon>Eurotiomycetes</taxon>
        <taxon>Eurotiomycetidae</taxon>
        <taxon>Eurotiales</taxon>
        <taxon>Aspergillaceae</taxon>
        <taxon>Penicillium</taxon>
    </lineage>
</organism>
<evidence type="ECO:0000256" key="9">
    <source>
        <dbReference type="PROSITE-ProRule" id="PRU10141"/>
    </source>
</evidence>
<evidence type="ECO:0000313" key="11">
    <source>
        <dbReference type="EMBL" id="KAJ5478940.1"/>
    </source>
</evidence>
<dbReference type="InterPro" id="IPR011009">
    <property type="entry name" value="Kinase-like_dom_sf"/>
</dbReference>
<dbReference type="GO" id="GO:0005524">
    <property type="term" value="F:ATP binding"/>
    <property type="evidence" value="ECO:0007669"/>
    <property type="project" value="UniProtKB-UniRule"/>
</dbReference>
<comment type="caution">
    <text evidence="11">The sequence shown here is derived from an EMBL/GenBank/DDBJ whole genome shotgun (WGS) entry which is preliminary data.</text>
</comment>
<dbReference type="GO" id="GO:0050684">
    <property type="term" value="P:regulation of mRNA processing"/>
    <property type="evidence" value="ECO:0007669"/>
    <property type="project" value="TreeGrafter"/>
</dbReference>
<dbReference type="InterPro" id="IPR051334">
    <property type="entry name" value="SRPK"/>
</dbReference>
<dbReference type="PROSITE" id="PS00107">
    <property type="entry name" value="PROTEIN_KINASE_ATP"/>
    <property type="match status" value="1"/>
</dbReference>
<keyword evidence="5" id="KW-0418">Kinase</keyword>
<sequence length="476" mass="54508">MSKLLSLSIRLLRRHDLCYQVDSSVLRKGRVPLLHHSQPRCVSTATTFNSIETNDDLEADVLYEPLEGIERLENYRPGGYHPIQIGDQFHNRYRVVHKLGHGSYSTAWLAHDKEFNKYVALKVCTANSNPKEVDIISTVLTRPHCSPVDNPGRMMVPSILDRFTIHGPNGNHACYVTALARASLSGLKDGGWTRLFQPDVARCLAAQLVLVLDYIHAQGIVHGDVHLGNILLKVPPGFDQLSLERLYERYGTPELDPVVHLDGKPLPPGVPSHGIVPIWLGEASEKITLAEARILLTDFGESFSPLKEPKYESHTPLVSRPPEAQFEPDRPLSFSSDIWSLACTIWSIIAQRPLFEGFMATEDYMTCEQVDTLGILPSEWWRRWEARHEKFTEDGKPINRKYFRSWDDRFKDSIEEPRRDRKIPSFDARERDAIFNLLRQMLSFRPEDRPTTKQILQSEWMVKWALPEYGKIKNNV</sequence>
<dbReference type="InterPro" id="IPR017441">
    <property type="entry name" value="Protein_kinase_ATP_BS"/>
</dbReference>
<keyword evidence="2" id="KW-0723">Serine/threonine-protein kinase</keyword>
<evidence type="ECO:0000256" key="1">
    <source>
        <dbReference type="ARBA" id="ARBA00012513"/>
    </source>
</evidence>
<evidence type="ECO:0000256" key="7">
    <source>
        <dbReference type="ARBA" id="ARBA00047899"/>
    </source>
</evidence>
<evidence type="ECO:0000256" key="2">
    <source>
        <dbReference type="ARBA" id="ARBA00022527"/>
    </source>
</evidence>
<dbReference type="Proteomes" id="UP001147760">
    <property type="component" value="Unassembled WGS sequence"/>
</dbReference>
<accession>A0A9X0BQF2</accession>
<keyword evidence="12" id="KW-1185">Reference proteome</keyword>
<evidence type="ECO:0000313" key="12">
    <source>
        <dbReference type="Proteomes" id="UP001147760"/>
    </source>
</evidence>
<keyword evidence="3" id="KW-0808">Transferase</keyword>
<dbReference type="Pfam" id="PF00069">
    <property type="entry name" value="Pkinase"/>
    <property type="match status" value="2"/>
</dbReference>
<gene>
    <name evidence="11" type="ORF">N7530_004449</name>
</gene>
<dbReference type="AlphaFoldDB" id="A0A9X0BQF2"/>
<dbReference type="Gene3D" id="3.30.200.20">
    <property type="entry name" value="Phosphorylase Kinase, domain 1"/>
    <property type="match status" value="1"/>
</dbReference>
<dbReference type="PANTHER" id="PTHR47634:SF9">
    <property type="entry name" value="PROTEIN KINASE DOMAIN-CONTAINING PROTEIN-RELATED"/>
    <property type="match status" value="1"/>
</dbReference>
<feature type="binding site" evidence="9">
    <location>
        <position position="122"/>
    </location>
    <ligand>
        <name>ATP</name>
        <dbReference type="ChEBI" id="CHEBI:30616"/>
    </ligand>
</feature>
<keyword evidence="4 9" id="KW-0547">Nucleotide-binding</keyword>
<dbReference type="EC" id="2.7.11.1" evidence="1"/>
<protein>
    <recommendedName>
        <fullName evidence="1">non-specific serine/threonine protein kinase</fullName>
        <ecNumber evidence="1">2.7.11.1</ecNumber>
    </recommendedName>
</protein>
<dbReference type="SUPFAM" id="SSF56112">
    <property type="entry name" value="Protein kinase-like (PK-like)"/>
    <property type="match status" value="1"/>
</dbReference>
<dbReference type="SMART" id="SM00220">
    <property type="entry name" value="S_TKc"/>
    <property type="match status" value="1"/>
</dbReference>
<evidence type="ECO:0000256" key="6">
    <source>
        <dbReference type="ARBA" id="ARBA00022840"/>
    </source>
</evidence>
<name>A0A9X0BQF2_9EURO</name>
<keyword evidence="6 9" id="KW-0067">ATP-binding</keyword>
<evidence type="ECO:0000256" key="8">
    <source>
        <dbReference type="ARBA" id="ARBA00048679"/>
    </source>
</evidence>
<reference evidence="11" key="2">
    <citation type="journal article" date="2023" name="IMA Fungus">
        <title>Comparative genomic study of the Penicillium genus elucidates a diverse pangenome and 15 lateral gene transfer events.</title>
        <authorList>
            <person name="Petersen C."/>
            <person name="Sorensen T."/>
            <person name="Nielsen M.R."/>
            <person name="Sondergaard T.E."/>
            <person name="Sorensen J.L."/>
            <person name="Fitzpatrick D.A."/>
            <person name="Frisvad J.C."/>
            <person name="Nielsen K.L."/>
        </authorList>
    </citation>
    <scope>NUCLEOTIDE SEQUENCE</scope>
    <source>
        <strain evidence="11">IBT 17660</strain>
    </source>
</reference>
<proteinExistence type="predicted"/>
<evidence type="ECO:0000259" key="10">
    <source>
        <dbReference type="PROSITE" id="PS50011"/>
    </source>
</evidence>
<dbReference type="OrthoDB" id="5979581at2759"/>
<dbReference type="PANTHER" id="PTHR47634">
    <property type="entry name" value="PROTEIN KINASE DOMAIN-CONTAINING PROTEIN-RELATED"/>
    <property type="match status" value="1"/>
</dbReference>
<evidence type="ECO:0000256" key="3">
    <source>
        <dbReference type="ARBA" id="ARBA00022679"/>
    </source>
</evidence>
<evidence type="ECO:0000256" key="5">
    <source>
        <dbReference type="ARBA" id="ARBA00022777"/>
    </source>
</evidence>
<comment type="catalytic activity">
    <reaction evidence="8">
        <text>L-seryl-[protein] + ATP = O-phospho-L-seryl-[protein] + ADP + H(+)</text>
        <dbReference type="Rhea" id="RHEA:17989"/>
        <dbReference type="Rhea" id="RHEA-COMP:9863"/>
        <dbReference type="Rhea" id="RHEA-COMP:11604"/>
        <dbReference type="ChEBI" id="CHEBI:15378"/>
        <dbReference type="ChEBI" id="CHEBI:29999"/>
        <dbReference type="ChEBI" id="CHEBI:30616"/>
        <dbReference type="ChEBI" id="CHEBI:83421"/>
        <dbReference type="ChEBI" id="CHEBI:456216"/>
        <dbReference type="EC" id="2.7.11.1"/>
    </reaction>
</comment>
<dbReference type="Gene3D" id="1.10.510.10">
    <property type="entry name" value="Transferase(Phosphotransferase) domain 1"/>
    <property type="match status" value="1"/>
</dbReference>
<comment type="catalytic activity">
    <reaction evidence="7">
        <text>L-threonyl-[protein] + ATP = O-phospho-L-threonyl-[protein] + ADP + H(+)</text>
        <dbReference type="Rhea" id="RHEA:46608"/>
        <dbReference type="Rhea" id="RHEA-COMP:11060"/>
        <dbReference type="Rhea" id="RHEA-COMP:11605"/>
        <dbReference type="ChEBI" id="CHEBI:15378"/>
        <dbReference type="ChEBI" id="CHEBI:30013"/>
        <dbReference type="ChEBI" id="CHEBI:30616"/>
        <dbReference type="ChEBI" id="CHEBI:61977"/>
        <dbReference type="ChEBI" id="CHEBI:456216"/>
        <dbReference type="EC" id="2.7.11.1"/>
    </reaction>
</comment>
<evidence type="ECO:0000256" key="4">
    <source>
        <dbReference type="ARBA" id="ARBA00022741"/>
    </source>
</evidence>